<name>A0A1P8L671_9CAUD</name>
<keyword evidence="2" id="KW-1185">Reference proteome</keyword>
<accession>A0A1P8L671</accession>
<sequence length="79" mass="8727">MKITTAPQRNFGVTYGEIKTGQTFRTDVTSHGGMVFIKTDGYNNHQQQRCTCLNDGVSYAFPSDKTGIFVVDAEVVIYG</sequence>
<protein>
    <submittedName>
        <fullName evidence="1">Uncharacterized protein</fullName>
    </submittedName>
</protein>
<proteinExistence type="predicted"/>
<evidence type="ECO:0000313" key="2">
    <source>
        <dbReference type="Proteomes" id="UP000225816"/>
    </source>
</evidence>
<dbReference type="EMBL" id="KY250035">
    <property type="protein sequence ID" value="APW79759.1"/>
    <property type="molecule type" value="Genomic_DNA"/>
</dbReference>
<gene>
    <name evidence="1" type="ORF">PP47_gp22</name>
</gene>
<reference evidence="1" key="1">
    <citation type="submission" date="2016-11" db="EMBL/GenBank/DDBJ databases">
        <authorList>
            <person name="Shneider M.M."/>
            <person name="Kabanova A.P."/>
            <person name="Vo T."/>
            <person name="Samarov N.I."/>
            <person name="Korzhenkov A.A."/>
            <person name="Toschakov S.V."/>
            <person name="Miroshnikov K.K."/>
            <person name="Ignatov A.N."/>
            <person name="Kulikov E.E."/>
            <person name="Miroshnikov K.A."/>
        </authorList>
    </citation>
    <scope>NUCLEOTIDE SEQUENCE [LARGE SCALE GENOMIC DNA]</scope>
</reference>
<evidence type="ECO:0000313" key="1">
    <source>
        <dbReference type="EMBL" id="APW79759.1"/>
    </source>
</evidence>
<organism evidence="1 2">
    <name type="scientific">Pectobacterium phage PP47</name>
    <dbReference type="NCBI Taxonomy" id="1932882"/>
    <lineage>
        <taxon>Viruses</taxon>
        <taxon>Duplodnaviria</taxon>
        <taxon>Heunggongvirae</taxon>
        <taxon>Uroviricota</taxon>
        <taxon>Caudoviricetes</taxon>
        <taxon>Autographivirales</taxon>
        <taxon>Autotranscriptaviridae</taxon>
        <taxon>Studiervirinae</taxon>
        <taxon>Pektosvirus</taxon>
        <taxon>Pektosvirus PP47</taxon>
    </lineage>
</organism>
<dbReference type="Proteomes" id="UP000225816">
    <property type="component" value="Segment"/>
</dbReference>